<dbReference type="InterPro" id="IPR003784">
    <property type="entry name" value="BioY"/>
</dbReference>
<dbReference type="Proteomes" id="UP000014113">
    <property type="component" value="Unassembled WGS sequence"/>
</dbReference>
<feature type="transmembrane region" description="Helical" evidence="3">
    <location>
        <begin position="145"/>
        <end position="172"/>
    </location>
</feature>
<dbReference type="PANTHER" id="PTHR34295:SF1">
    <property type="entry name" value="BIOTIN TRANSPORTER BIOY"/>
    <property type="match status" value="1"/>
</dbReference>
<dbReference type="AlphaFoldDB" id="S1P5Y4"/>
<evidence type="ECO:0000256" key="3">
    <source>
        <dbReference type="SAM" id="Phobius"/>
    </source>
</evidence>
<gene>
    <name evidence="4" type="ORF">I568_00067</name>
</gene>
<dbReference type="RefSeq" id="WP_016184304.1">
    <property type="nucleotide sequence ID" value="NZ_JXKI01000019.1"/>
</dbReference>
<dbReference type="PIRSF" id="PIRSF016661">
    <property type="entry name" value="BioY"/>
    <property type="match status" value="1"/>
</dbReference>
<dbReference type="Pfam" id="PF02632">
    <property type="entry name" value="BioY"/>
    <property type="match status" value="1"/>
</dbReference>
<organism evidence="4 5">
    <name type="scientific">Enterococcus columbae DSM 7374 = ATCC 51263</name>
    <dbReference type="NCBI Taxonomy" id="1121865"/>
    <lineage>
        <taxon>Bacteria</taxon>
        <taxon>Bacillati</taxon>
        <taxon>Bacillota</taxon>
        <taxon>Bacilli</taxon>
        <taxon>Lactobacillales</taxon>
        <taxon>Enterococcaceae</taxon>
        <taxon>Enterococcus</taxon>
    </lineage>
</organism>
<keyword evidence="3" id="KW-0812">Transmembrane</keyword>
<feature type="transmembrane region" description="Helical" evidence="3">
    <location>
        <begin position="35"/>
        <end position="54"/>
    </location>
</feature>
<comment type="similarity">
    <text evidence="1 2">Belongs to the BioY family.</text>
</comment>
<dbReference type="GO" id="GO:0015225">
    <property type="term" value="F:biotin transmembrane transporter activity"/>
    <property type="evidence" value="ECO:0007669"/>
    <property type="project" value="UniProtKB-UniRule"/>
</dbReference>
<keyword evidence="2" id="KW-0813">Transport</keyword>
<keyword evidence="2" id="KW-1003">Cell membrane</keyword>
<dbReference type="PATRIC" id="fig|1121865.3.peg.2152"/>
<comment type="caution">
    <text evidence="4">The sequence shown here is derived from an EMBL/GenBank/DDBJ whole genome shotgun (WGS) entry which is preliminary data.</text>
</comment>
<proteinExistence type="inferred from homology"/>
<dbReference type="EMBL" id="ASWJ01000001">
    <property type="protein sequence ID" value="EOW87781.1"/>
    <property type="molecule type" value="Genomic_DNA"/>
</dbReference>
<name>S1P5Y4_9ENTE</name>
<dbReference type="eggNOG" id="COG1268">
    <property type="taxonomic scope" value="Bacteria"/>
</dbReference>
<reference evidence="4 5" key="1">
    <citation type="submission" date="2013-03" db="EMBL/GenBank/DDBJ databases">
        <title>The Genome Sequence of Enterococcus columbae ATCC_51263 (PacBio/Illumina hybrid assembly).</title>
        <authorList>
            <consortium name="The Broad Institute Genomics Platform"/>
            <consortium name="The Broad Institute Genome Sequencing Center for Infectious Disease"/>
            <person name="Earl A."/>
            <person name="Russ C."/>
            <person name="Gilmore M."/>
            <person name="Surin D."/>
            <person name="Walker B."/>
            <person name="Young S."/>
            <person name="Zeng Q."/>
            <person name="Gargeya S."/>
            <person name="Fitzgerald M."/>
            <person name="Haas B."/>
            <person name="Abouelleil A."/>
            <person name="Allen A.W."/>
            <person name="Alvarado L."/>
            <person name="Arachchi H.M."/>
            <person name="Berlin A.M."/>
            <person name="Chapman S.B."/>
            <person name="Gainer-Dewar J."/>
            <person name="Goldberg J."/>
            <person name="Griggs A."/>
            <person name="Gujja S."/>
            <person name="Hansen M."/>
            <person name="Howarth C."/>
            <person name="Imamovic A."/>
            <person name="Ireland A."/>
            <person name="Larimer J."/>
            <person name="McCowan C."/>
            <person name="Murphy C."/>
            <person name="Pearson M."/>
            <person name="Poon T.W."/>
            <person name="Priest M."/>
            <person name="Roberts A."/>
            <person name="Saif S."/>
            <person name="Shea T."/>
            <person name="Sisk P."/>
            <person name="Sykes S."/>
            <person name="Wortman J."/>
            <person name="Nusbaum C."/>
            <person name="Birren B."/>
        </authorList>
    </citation>
    <scope>NUCLEOTIDE SEQUENCE [LARGE SCALE GENOMIC DNA]</scope>
    <source>
        <strain evidence="4 5">ATCC 51263</strain>
    </source>
</reference>
<evidence type="ECO:0000313" key="5">
    <source>
        <dbReference type="Proteomes" id="UP000014113"/>
    </source>
</evidence>
<sequence>MQSQRRNFHLAFAAILLALLIICAQITIPLPMIPLTLQPLGVGMIGSLLSPLWAGVTILAYLFLGSVGLPVFAGFYGGASAFLTPSGGYLPAFLVYAVLTALFLKNREKNWRNVFIANTVASLIYLVLGSLWLCLPFIAGMPVKAALMAGTVPFVLPVLGEIVIYTTIVVALDKVMKKRMR</sequence>
<keyword evidence="3" id="KW-1133">Transmembrane helix</keyword>
<dbReference type="GO" id="GO:0005886">
    <property type="term" value="C:plasma membrane"/>
    <property type="evidence" value="ECO:0007669"/>
    <property type="project" value="UniProtKB-SubCell"/>
</dbReference>
<comment type="subcellular location">
    <subcellularLocation>
        <location evidence="2">Cell membrane</location>
        <topology evidence="2">Multi-pass membrane protein</topology>
    </subcellularLocation>
</comment>
<protein>
    <recommendedName>
        <fullName evidence="2">Biotin transporter</fullName>
    </recommendedName>
</protein>
<evidence type="ECO:0000256" key="1">
    <source>
        <dbReference type="ARBA" id="ARBA00010692"/>
    </source>
</evidence>
<dbReference type="OrthoDB" id="9803495at2"/>
<dbReference type="PANTHER" id="PTHR34295">
    <property type="entry name" value="BIOTIN TRANSPORTER BIOY"/>
    <property type="match status" value="1"/>
</dbReference>
<accession>S1P5Y4</accession>
<keyword evidence="2 3" id="KW-0472">Membrane</keyword>
<dbReference type="Gene3D" id="1.10.1760.20">
    <property type="match status" value="1"/>
</dbReference>
<feature type="transmembrane region" description="Helical" evidence="3">
    <location>
        <begin position="88"/>
        <end position="104"/>
    </location>
</feature>
<evidence type="ECO:0000256" key="2">
    <source>
        <dbReference type="PIRNR" id="PIRNR016661"/>
    </source>
</evidence>
<dbReference type="STRING" id="1121865.OMW_02208"/>
<evidence type="ECO:0000313" key="4">
    <source>
        <dbReference type="EMBL" id="EOW87781.1"/>
    </source>
</evidence>
<feature type="transmembrane region" description="Helical" evidence="3">
    <location>
        <begin position="61"/>
        <end position="82"/>
    </location>
</feature>
<keyword evidence="5" id="KW-1185">Reference proteome</keyword>
<feature type="transmembrane region" description="Helical" evidence="3">
    <location>
        <begin position="116"/>
        <end position="139"/>
    </location>
</feature>